<dbReference type="FunFam" id="2.40.10.10:FF:000028">
    <property type="entry name" value="Serine protease easter"/>
    <property type="match status" value="1"/>
</dbReference>
<dbReference type="AlphaFoldDB" id="A0A8K0DEY8"/>
<comment type="caution">
    <text evidence="7">The sequence shown here is derived from an EMBL/GenBank/DDBJ whole genome shotgun (WGS) entry which is preliminary data.</text>
</comment>
<dbReference type="SMART" id="SM00680">
    <property type="entry name" value="CLIP"/>
    <property type="match status" value="1"/>
</dbReference>
<keyword evidence="3" id="KW-0325">Glycoprotein</keyword>
<dbReference type="GO" id="GO:0004252">
    <property type="term" value="F:serine-type endopeptidase activity"/>
    <property type="evidence" value="ECO:0007669"/>
    <property type="project" value="InterPro"/>
</dbReference>
<dbReference type="Proteomes" id="UP000801492">
    <property type="component" value="Unassembled WGS sequence"/>
</dbReference>
<dbReference type="PANTHER" id="PTHR24260:SF147">
    <property type="entry name" value="EG:BACR7A4.3 PROTEIN-RELATED"/>
    <property type="match status" value="1"/>
</dbReference>
<evidence type="ECO:0000256" key="3">
    <source>
        <dbReference type="ARBA" id="ARBA00023180"/>
    </source>
</evidence>
<evidence type="ECO:0000256" key="1">
    <source>
        <dbReference type="ARBA" id="ARBA00022729"/>
    </source>
</evidence>
<dbReference type="PRINTS" id="PR00722">
    <property type="entry name" value="CHYMOTRYPSIN"/>
</dbReference>
<reference evidence="7" key="1">
    <citation type="submission" date="2019-08" db="EMBL/GenBank/DDBJ databases">
        <title>The genome of the North American firefly Photinus pyralis.</title>
        <authorList>
            <consortium name="Photinus pyralis genome working group"/>
            <person name="Fallon T.R."/>
            <person name="Sander Lower S.E."/>
            <person name="Weng J.-K."/>
        </authorList>
    </citation>
    <scope>NUCLEOTIDE SEQUENCE</scope>
    <source>
        <strain evidence="7">TRF0915ILg1</strain>
        <tissue evidence="7">Whole body</tissue>
    </source>
</reference>
<proteinExistence type="inferred from homology"/>
<dbReference type="InterPro" id="IPR001314">
    <property type="entry name" value="Peptidase_S1A"/>
</dbReference>
<dbReference type="Pfam" id="PF00089">
    <property type="entry name" value="Trypsin"/>
    <property type="match status" value="1"/>
</dbReference>
<organism evidence="7 8">
    <name type="scientific">Ignelater luminosus</name>
    <name type="common">Cucubano</name>
    <name type="synonym">Pyrophorus luminosus</name>
    <dbReference type="NCBI Taxonomy" id="2038154"/>
    <lineage>
        <taxon>Eukaryota</taxon>
        <taxon>Metazoa</taxon>
        <taxon>Ecdysozoa</taxon>
        <taxon>Arthropoda</taxon>
        <taxon>Hexapoda</taxon>
        <taxon>Insecta</taxon>
        <taxon>Pterygota</taxon>
        <taxon>Neoptera</taxon>
        <taxon>Endopterygota</taxon>
        <taxon>Coleoptera</taxon>
        <taxon>Polyphaga</taxon>
        <taxon>Elateriformia</taxon>
        <taxon>Elateroidea</taxon>
        <taxon>Elateridae</taxon>
        <taxon>Agrypninae</taxon>
        <taxon>Pyrophorini</taxon>
        <taxon>Ignelater</taxon>
    </lineage>
</organism>
<keyword evidence="2" id="KW-1015">Disulfide bond</keyword>
<dbReference type="InterPro" id="IPR022700">
    <property type="entry name" value="CLIP"/>
</dbReference>
<accession>A0A8K0DEY8</accession>
<dbReference type="PROSITE" id="PS50240">
    <property type="entry name" value="TRYPSIN_DOM"/>
    <property type="match status" value="1"/>
</dbReference>
<evidence type="ECO:0000313" key="8">
    <source>
        <dbReference type="Proteomes" id="UP000801492"/>
    </source>
</evidence>
<dbReference type="SMART" id="SM00020">
    <property type="entry name" value="Tryp_SPc"/>
    <property type="match status" value="1"/>
</dbReference>
<protein>
    <recommendedName>
        <fullName evidence="6">Peptidase S1 domain-containing protein</fullName>
    </recommendedName>
</protein>
<feature type="domain" description="Peptidase S1" evidence="6">
    <location>
        <begin position="133"/>
        <end position="391"/>
    </location>
</feature>
<feature type="chain" id="PRO_5035470803" description="Peptidase S1 domain-containing protein" evidence="5">
    <location>
        <begin position="21"/>
        <end position="393"/>
    </location>
</feature>
<gene>
    <name evidence="7" type="ORF">ILUMI_01114</name>
</gene>
<dbReference type="InterPro" id="IPR051333">
    <property type="entry name" value="CLIP_Serine_Protease"/>
</dbReference>
<keyword evidence="8" id="KW-1185">Reference proteome</keyword>
<dbReference type="PANTHER" id="PTHR24260">
    <property type="match status" value="1"/>
</dbReference>
<evidence type="ECO:0000256" key="4">
    <source>
        <dbReference type="ARBA" id="ARBA00024195"/>
    </source>
</evidence>
<evidence type="ECO:0000313" key="7">
    <source>
        <dbReference type="EMBL" id="KAF2905060.1"/>
    </source>
</evidence>
<evidence type="ECO:0000256" key="2">
    <source>
        <dbReference type="ARBA" id="ARBA00023157"/>
    </source>
</evidence>
<dbReference type="InterPro" id="IPR009003">
    <property type="entry name" value="Peptidase_S1_PA"/>
</dbReference>
<dbReference type="InterPro" id="IPR018114">
    <property type="entry name" value="TRYPSIN_HIS"/>
</dbReference>
<sequence>MCKIIYSIIVYLCVLKFAYCLNIDDFCILQHSKQKGICHLIDNCPAAVHLLRTQNIVPQTCGFYGNQPIVCCEFKDVISYTLPTAKPIPKKIQPITDKIPIQTTFKHVGDKSRTKCKEYEKYTNFQPTFEGPPVDGLENDYDSLEDKYFRPVEFPHLALIGFEGKDKETLWHCTGSLISEEFVLTAAHCLHHFIYGEPKYVRIGSLNLTANFGKSRLQDFSIVQSFRHPSYKPPLLYNDIALLKLNKKVVFDIDVKPACLETNQSLDLSNRKLTAVNVASMASLKDDTIWETSVEYSTHHECNNAYRNRQGIWLKHGVMNDTQICAVQNNKYSDLCQHDNGGPLQIVNKEQYYLYNVVGVTSAVKPCGIENIPDIYTKVSNYIEWIEGIAWKE</sequence>
<evidence type="ECO:0000259" key="6">
    <source>
        <dbReference type="PROSITE" id="PS50240"/>
    </source>
</evidence>
<dbReference type="InterPro" id="IPR043504">
    <property type="entry name" value="Peptidase_S1_PA_chymotrypsin"/>
</dbReference>
<comment type="similarity">
    <text evidence="4">Belongs to the peptidase S1 family. CLIP subfamily.</text>
</comment>
<dbReference type="GO" id="GO:0006508">
    <property type="term" value="P:proteolysis"/>
    <property type="evidence" value="ECO:0007669"/>
    <property type="project" value="InterPro"/>
</dbReference>
<dbReference type="InterPro" id="IPR001254">
    <property type="entry name" value="Trypsin_dom"/>
</dbReference>
<dbReference type="PROSITE" id="PS00134">
    <property type="entry name" value="TRYPSIN_HIS"/>
    <property type="match status" value="1"/>
</dbReference>
<name>A0A8K0DEY8_IGNLU</name>
<dbReference type="CDD" id="cd00190">
    <property type="entry name" value="Tryp_SPc"/>
    <property type="match status" value="1"/>
</dbReference>
<dbReference type="SUPFAM" id="SSF50494">
    <property type="entry name" value="Trypsin-like serine proteases"/>
    <property type="match status" value="1"/>
</dbReference>
<evidence type="ECO:0000256" key="5">
    <source>
        <dbReference type="SAM" id="SignalP"/>
    </source>
</evidence>
<dbReference type="OrthoDB" id="6339452at2759"/>
<feature type="signal peptide" evidence="5">
    <location>
        <begin position="1"/>
        <end position="20"/>
    </location>
</feature>
<keyword evidence="1 5" id="KW-0732">Signal</keyword>
<dbReference type="Gene3D" id="2.40.10.10">
    <property type="entry name" value="Trypsin-like serine proteases"/>
    <property type="match status" value="2"/>
</dbReference>
<dbReference type="EMBL" id="VTPC01000609">
    <property type="protein sequence ID" value="KAF2905060.1"/>
    <property type="molecule type" value="Genomic_DNA"/>
</dbReference>